<keyword evidence="1" id="KW-0456">Lyase</keyword>
<sequence>MKHAFAFLIAVSLLSCKKDLQEDAVVPVEGIEVTPENPDELANLNVRKKFNISPSTTLNQTNAISALIQNDKKLFFPKGTYIIDDVLQIANVKNVLLVGEKGTIFKTTRNNKVIQISGNVKNLEIRGISFISSLESNRHDTEGMIFVANYGAQDVIDGLLIRGCTFSNPKTHANAIKLISEGENSMVKNIRIIENKFESVGRMGVEFQNHLKSPVKARFRDYSISNNTFHDVGTIQAWPAPSSISVSGYALNGKINHNKITEMRMHTSDYIYYGIENAGTIGLETIGNYMKSSTYGFTGILGSSPSEAESRATGQPMKSNWIIKDNIIELSGRSHLDKIRGMELSHVDGYTVSNNKIYVDGMAIMFVGSKNGNISKNNIRSGGNNVLYFRDNSSANTITQNVIDGSIGEDHGLIMFYGSGVKNNRVVDNKMISTGGRTGVFVNLGGASGNGN</sequence>
<name>A0A2T0UBK8_9SPHI</name>
<dbReference type="SUPFAM" id="SSF51126">
    <property type="entry name" value="Pectin lyase-like"/>
    <property type="match status" value="2"/>
</dbReference>
<dbReference type="InterPro" id="IPR012334">
    <property type="entry name" value="Pectin_lyas_fold"/>
</dbReference>
<dbReference type="InterPro" id="IPR011050">
    <property type="entry name" value="Pectin_lyase_fold/virulence"/>
</dbReference>
<evidence type="ECO:0000313" key="2">
    <source>
        <dbReference type="Proteomes" id="UP000238034"/>
    </source>
</evidence>
<reference evidence="1 2" key="1">
    <citation type="submission" date="2018-03" db="EMBL/GenBank/DDBJ databases">
        <title>Genomic Encyclopedia of Type Strains, Phase III (KMG-III): the genomes of soil and plant-associated and newly described type strains.</title>
        <authorList>
            <person name="Whitman W."/>
        </authorList>
    </citation>
    <scope>NUCLEOTIDE SEQUENCE [LARGE SCALE GENOMIC DNA]</scope>
    <source>
        <strain evidence="1 2">CGMCC 1.9313</strain>
    </source>
</reference>
<dbReference type="Gene3D" id="2.160.20.10">
    <property type="entry name" value="Single-stranded right-handed beta-helix, Pectin lyase-like"/>
    <property type="match status" value="1"/>
</dbReference>
<dbReference type="GO" id="GO:0016829">
    <property type="term" value="F:lyase activity"/>
    <property type="evidence" value="ECO:0007669"/>
    <property type="project" value="UniProtKB-KW"/>
</dbReference>
<dbReference type="Proteomes" id="UP000238034">
    <property type="component" value="Unassembled WGS sequence"/>
</dbReference>
<gene>
    <name evidence="1" type="ORF">B0I27_101294</name>
</gene>
<dbReference type="AlphaFoldDB" id="A0A2T0UBK8"/>
<dbReference type="OrthoDB" id="783133at2"/>
<dbReference type="EMBL" id="PVTH01000001">
    <property type="protein sequence ID" value="PRY55325.1"/>
    <property type="molecule type" value="Genomic_DNA"/>
</dbReference>
<dbReference type="InterPro" id="IPR006626">
    <property type="entry name" value="PbH1"/>
</dbReference>
<protein>
    <submittedName>
        <fullName evidence="1">Parallel beta helix pectate lyase-like protein</fullName>
    </submittedName>
</protein>
<evidence type="ECO:0000313" key="1">
    <source>
        <dbReference type="EMBL" id="PRY55325.1"/>
    </source>
</evidence>
<dbReference type="SMART" id="SM00710">
    <property type="entry name" value="PbH1"/>
    <property type="match status" value="7"/>
</dbReference>
<keyword evidence="2" id="KW-1185">Reference proteome</keyword>
<dbReference type="RefSeq" id="WP_106290652.1">
    <property type="nucleotide sequence ID" value="NZ_PVTH01000001.1"/>
</dbReference>
<comment type="caution">
    <text evidence="1">The sequence shown here is derived from an EMBL/GenBank/DDBJ whole genome shotgun (WGS) entry which is preliminary data.</text>
</comment>
<dbReference type="PROSITE" id="PS51257">
    <property type="entry name" value="PROKAR_LIPOPROTEIN"/>
    <property type="match status" value="1"/>
</dbReference>
<accession>A0A2T0UBK8</accession>
<organism evidence="1 2">
    <name type="scientific">Arcticibacter pallidicorallinus</name>
    <dbReference type="NCBI Taxonomy" id="1259464"/>
    <lineage>
        <taxon>Bacteria</taxon>
        <taxon>Pseudomonadati</taxon>
        <taxon>Bacteroidota</taxon>
        <taxon>Sphingobacteriia</taxon>
        <taxon>Sphingobacteriales</taxon>
        <taxon>Sphingobacteriaceae</taxon>
        <taxon>Arcticibacter</taxon>
    </lineage>
</organism>
<proteinExistence type="predicted"/>